<organism evidence="1 2">
    <name type="scientific">Sinanodonta woodiana</name>
    <name type="common">Chinese pond mussel</name>
    <name type="synonym">Anodonta woodiana</name>
    <dbReference type="NCBI Taxonomy" id="1069815"/>
    <lineage>
        <taxon>Eukaryota</taxon>
        <taxon>Metazoa</taxon>
        <taxon>Spiralia</taxon>
        <taxon>Lophotrochozoa</taxon>
        <taxon>Mollusca</taxon>
        <taxon>Bivalvia</taxon>
        <taxon>Autobranchia</taxon>
        <taxon>Heteroconchia</taxon>
        <taxon>Palaeoheterodonta</taxon>
        <taxon>Unionida</taxon>
        <taxon>Unionoidea</taxon>
        <taxon>Unionidae</taxon>
        <taxon>Unioninae</taxon>
        <taxon>Sinanodonta</taxon>
    </lineage>
</organism>
<dbReference type="EMBL" id="JBJQND010000003">
    <property type="protein sequence ID" value="KAL3883493.1"/>
    <property type="molecule type" value="Genomic_DNA"/>
</dbReference>
<accession>A0ABD3XES6</accession>
<dbReference type="Proteomes" id="UP001634394">
    <property type="component" value="Unassembled WGS sequence"/>
</dbReference>
<feature type="non-terminal residue" evidence="1">
    <location>
        <position position="1"/>
    </location>
</feature>
<evidence type="ECO:0000313" key="2">
    <source>
        <dbReference type="Proteomes" id="UP001634394"/>
    </source>
</evidence>
<protein>
    <submittedName>
        <fullName evidence="1">Uncharacterized protein</fullName>
    </submittedName>
</protein>
<reference evidence="1 2" key="1">
    <citation type="submission" date="2024-11" db="EMBL/GenBank/DDBJ databases">
        <title>Chromosome-level genome assembly of the freshwater bivalve Anodonta woodiana.</title>
        <authorList>
            <person name="Chen X."/>
        </authorList>
    </citation>
    <scope>NUCLEOTIDE SEQUENCE [LARGE SCALE GENOMIC DNA]</scope>
    <source>
        <strain evidence="1">MN2024</strain>
        <tissue evidence="1">Gills</tissue>
    </source>
</reference>
<gene>
    <name evidence="1" type="ORF">ACJMK2_029750</name>
</gene>
<feature type="non-terminal residue" evidence="1">
    <location>
        <position position="119"/>
    </location>
</feature>
<proteinExistence type="predicted"/>
<evidence type="ECO:0000313" key="1">
    <source>
        <dbReference type="EMBL" id="KAL3883493.1"/>
    </source>
</evidence>
<sequence>NVKKDLIRLVVSIGFQEKISSLQSSGLTHSDKEVLQISTAISSKGGNLDIHTIAKVKAVLTAGLYPNVATVAYTAPVDAVANPEKKVCAGETPQGPAFVHPSSVNRYLQATGCLVYHEK</sequence>
<dbReference type="AlphaFoldDB" id="A0ABD3XES6"/>
<comment type="caution">
    <text evidence="1">The sequence shown here is derived from an EMBL/GenBank/DDBJ whole genome shotgun (WGS) entry which is preliminary data.</text>
</comment>
<name>A0ABD3XES6_SINWO</name>
<keyword evidence="2" id="KW-1185">Reference proteome</keyword>